<dbReference type="InterPro" id="IPR050352">
    <property type="entry name" value="ABCG_transporters"/>
</dbReference>
<dbReference type="EMBL" id="FMYP01000062">
    <property type="protein sequence ID" value="SDC92348.1"/>
    <property type="molecule type" value="Genomic_DNA"/>
</dbReference>
<feature type="transmembrane region" description="Helical" evidence="8">
    <location>
        <begin position="579"/>
        <end position="602"/>
    </location>
</feature>
<dbReference type="AlphaFoldDB" id="A0A1G6QJ63"/>
<organism evidence="10 11">
    <name type="scientific">Williamwhitmania taraxaci</name>
    <dbReference type="NCBI Taxonomy" id="1640674"/>
    <lineage>
        <taxon>Bacteria</taxon>
        <taxon>Pseudomonadati</taxon>
        <taxon>Bacteroidota</taxon>
        <taxon>Bacteroidia</taxon>
        <taxon>Bacteroidales</taxon>
        <taxon>Williamwhitmaniaceae</taxon>
        <taxon>Williamwhitmania</taxon>
    </lineage>
</organism>
<dbReference type="PANTHER" id="PTHR48041">
    <property type="entry name" value="ABC TRANSPORTER G FAMILY MEMBER 28"/>
    <property type="match status" value="1"/>
</dbReference>
<keyword evidence="11" id="KW-1185">Reference proteome</keyword>
<keyword evidence="2" id="KW-0813">Transport</keyword>
<sequence>MNELIVSSVLRLLALLSSSNKGEDALLTKKYVENYLVSSYGKSIGKEKHIDFIQYLAQYAELTNRQQSINKLLDLINEQYLLKDRLRIYITLLNFIRYTWNFKSGFFIEGKRYTKDIDAIGAGLRISESDRLSIKQFVFNELYRIEAKSNLLLIGEKAPTIEGIKFHRKEGLKGLITILYVANGSLMLLQYKGRAMLEINRKIVFPNQLYTITPGTYIAAPGLKPIYYGELLALVLEQNEDSAITLIVKNLEFTFINSTQGIHNLSFTCHTGEMVAIMGDSGVGKSTLLNILAGLNKKYQGTIQWNGYDYKTENSRLRDLMGFITQEDSLIEDLSVYENIYFSSRLSLGNIPEKELQQLVEMKLVEMGLFDIKHLTVGSPTNKIISGGQRKRLSIAIELMREPKVLFVDEPTSGLSSADSEKVMNILKTLTLQGILIFVNIHQPSSEIFKLFDKLLVLDQGGLPIFYGNPLAGILHFKNAGNWVDKKESVCESCGNVKPEIIFDIIAEKKVNEFGEPLDSRKIAPKLFHELHLKENQEQQVIQDTTIIPDAKFTSTSHFSQFKLFFSREILARTKSREFLLFSLSVPLLLSIIIATVSKKFIFLSNGEPSYSFYHNQNIPPFFFMAVIACMFIGMIISADAIFRNKKTQTRETYVKLSPRSYLRSKVVFFLLLSAIQTLIFTIVGVWVLQIHHLFFILWAVLFSIASFGNIAGLLISANFKSIAGIYLAIPFLFLPQILLSGVVVNFDQLYYRLTSQKVVPVIGDIMASRWAYEAIVVTQFTKNPYEAPLLASEMEESRLRNGLLYLIPLINQSTEQLKLVVPSERATNHNYKVLLNAMEELNANTAEIYIPILPPNNTDNATLEALAREVDKYNGALSRQYNRCIAGKERIMELQMKTFGGADGYITFRNRYQNTAIVDLVRNRGTSEGVRVAGETVTVTADPIFRNPPSTSGRAQLYAPYKRIGSTTISTFGFNTAIIWIMFLIGYLSLIYYSSLTFIVKHIHKYAQFKWRKE</sequence>
<dbReference type="Proteomes" id="UP000199452">
    <property type="component" value="Unassembled WGS sequence"/>
</dbReference>
<dbReference type="Pfam" id="PF00005">
    <property type="entry name" value="ABC_tran"/>
    <property type="match status" value="1"/>
</dbReference>
<evidence type="ECO:0000256" key="1">
    <source>
        <dbReference type="ARBA" id="ARBA00004141"/>
    </source>
</evidence>
<keyword evidence="5" id="KW-0067">ATP-binding</keyword>
<evidence type="ECO:0000313" key="11">
    <source>
        <dbReference type="Proteomes" id="UP000199452"/>
    </source>
</evidence>
<feature type="transmembrane region" description="Helical" evidence="8">
    <location>
        <begin position="667"/>
        <end position="688"/>
    </location>
</feature>
<dbReference type="Gene3D" id="3.40.50.300">
    <property type="entry name" value="P-loop containing nucleotide triphosphate hydrolases"/>
    <property type="match status" value="1"/>
</dbReference>
<dbReference type="PANTHER" id="PTHR48041:SF139">
    <property type="entry name" value="PROTEIN SCARLET"/>
    <property type="match status" value="1"/>
</dbReference>
<name>A0A1G6QJ63_9BACT</name>
<dbReference type="InterPro" id="IPR013525">
    <property type="entry name" value="ABC2_TM"/>
</dbReference>
<dbReference type="GO" id="GO:0016887">
    <property type="term" value="F:ATP hydrolysis activity"/>
    <property type="evidence" value="ECO:0007669"/>
    <property type="project" value="InterPro"/>
</dbReference>
<dbReference type="STRING" id="1640674.SAMN05216323_10624"/>
<dbReference type="InterPro" id="IPR017871">
    <property type="entry name" value="ABC_transporter-like_CS"/>
</dbReference>
<feature type="transmembrane region" description="Helical" evidence="8">
    <location>
        <begin position="978"/>
        <end position="1001"/>
    </location>
</feature>
<dbReference type="PROSITE" id="PS00211">
    <property type="entry name" value="ABC_TRANSPORTER_1"/>
    <property type="match status" value="1"/>
</dbReference>
<feature type="transmembrane region" description="Helical" evidence="8">
    <location>
        <begin position="622"/>
        <end position="643"/>
    </location>
</feature>
<evidence type="ECO:0000259" key="9">
    <source>
        <dbReference type="PROSITE" id="PS50893"/>
    </source>
</evidence>
<comment type="subcellular location">
    <subcellularLocation>
        <location evidence="1">Membrane</location>
        <topology evidence="1">Multi-pass membrane protein</topology>
    </subcellularLocation>
</comment>
<gene>
    <name evidence="10" type="ORF">SAMN05216323_10624</name>
</gene>
<feature type="transmembrane region" description="Helical" evidence="8">
    <location>
        <begin position="694"/>
        <end position="716"/>
    </location>
</feature>
<evidence type="ECO:0000256" key="2">
    <source>
        <dbReference type="ARBA" id="ARBA00022448"/>
    </source>
</evidence>
<dbReference type="PROSITE" id="PS50893">
    <property type="entry name" value="ABC_TRANSPORTER_2"/>
    <property type="match status" value="1"/>
</dbReference>
<evidence type="ECO:0000256" key="8">
    <source>
        <dbReference type="SAM" id="Phobius"/>
    </source>
</evidence>
<feature type="transmembrane region" description="Helical" evidence="8">
    <location>
        <begin position="723"/>
        <end position="747"/>
    </location>
</feature>
<dbReference type="Pfam" id="PF01061">
    <property type="entry name" value="ABC2_membrane"/>
    <property type="match status" value="1"/>
</dbReference>
<proteinExistence type="predicted"/>
<accession>A0A1G6QJ63</accession>
<evidence type="ECO:0000256" key="7">
    <source>
        <dbReference type="ARBA" id="ARBA00023136"/>
    </source>
</evidence>
<dbReference type="OrthoDB" id="9804819at2"/>
<keyword evidence="6 8" id="KW-1133">Transmembrane helix</keyword>
<dbReference type="InterPro" id="IPR027417">
    <property type="entry name" value="P-loop_NTPase"/>
</dbReference>
<evidence type="ECO:0000313" key="10">
    <source>
        <dbReference type="EMBL" id="SDC92348.1"/>
    </source>
</evidence>
<dbReference type="GO" id="GO:0140359">
    <property type="term" value="F:ABC-type transporter activity"/>
    <property type="evidence" value="ECO:0007669"/>
    <property type="project" value="InterPro"/>
</dbReference>
<dbReference type="InterPro" id="IPR003593">
    <property type="entry name" value="AAA+_ATPase"/>
</dbReference>
<dbReference type="GO" id="GO:0016020">
    <property type="term" value="C:membrane"/>
    <property type="evidence" value="ECO:0007669"/>
    <property type="project" value="UniProtKB-SubCell"/>
</dbReference>
<reference evidence="10 11" key="1">
    <citation type="submission" date="2016-09" db="EMBL/GenBank/DDBJ databases">
        <authorList>
            <person name="Capua I."/>
            <person name="De Benedictis P."/>
            <person name="Joannis T."/>
            <person name="Lombin L.H."/>
            <person name="Cattoli G."/>
        </authorList>
    </citation>
    <scope>NUCLEOTIDE SEQUENCE [LARGE SCALE GENOMIC DNA]</scope>
    <source>
        <strain evidence="10 11">A7P-90m</strain>
    </source>
</reference>
<evidence type="ECO:0000256" key="5">
    <source>
        <dbReference type="ARBA" id="ARBA00022840"/>
    </source>
</evidence>
<keyword evidence="7 8" id="KW-0472">Membrane</keyword>
<keyword evidence="3 8" id="KW-0812">Transmembrane</keyword>
<evidence type="ECO:0000256" key="4">
    <source>
        <dbReference type="ARBA" id="ARBA00022741"/>
    </source>
</evidence>
<dbReference type="SMART" id="SM00382">
    <property type="entry name" value="AAA"/>
    <property type="match status" value="1"/>
</dbReference>
<dbReference type="RefSeq" id="WP_092440018.1">
    <property type="nucleotide sequence ID" value="NZ_FMYP01000062.1"/>
</dbReference>
<evidence type="ECO:0000256" key="3">
    <source>
        <dbReference type="ARBA" id="ARBA00022692"/>
    </source>
</evidence>
<protein>
    <submittedName>
        <fullName evidence="10">ABC-type multidrug transport system, ATPase component</fullName>
    </submittedName>
</protein>
<keyword evidence="4" id="KW-0547">Nucleotide-binding</keyword>
<dbReference type="GO" id="GO:0005524">
    <property type="term" value="F:ATP binding"/>
    <property type="evidence" value="ECO:0007669"/>
    <property type="project" value="UniProtKB-KW"/>
</dbReference>
<feature type="domain" description="ABC transporter" evidence="9">
    <location>
        <begin position="246"/>
        <end position="486"/>
    </location>
</feature>
<dbReference type="SUPFAM" id="SSF52540">
    <property type="entry name" value="P-loop containing nucleoside triphosphate hydrolases"/>
    <property type="match status" value="1"/>
</dbReference>
<dbReference type="InterPro" id="IPR003439">
    <property type="entry name" value="ABC_transporter-like_ATP-bd"/>
</dbReference>
<evidence type="ECO:0000256" key="6">
    <source>
        <dbReference type="ARBA" id="ARBA00022989"/>
    </source>
</evidence>